<dbReference type="AlphaFoldDB" id="A0A382ILD9"/>
<organism evidence="1">
    <name type="scientific">marine metagenome</name>
    <dbReference type="NCBI Taxonomy" id="408172"/>
    <lineage>
        <taxon>unclassified sequences</taxon>
        <taxon>metagenomes</taxon>
        <taxon>ecological metagenomes</taxon>
    </lineage>
</organism>
<dbReference type="Gene3D" id="3.40.50.20">
    <property type="match status" value="1"/>
</dbReference>
<evidence type="ECO:0000313" key="1">
    <source>
        <dbReference type="EMBL" id="SVC00584.1"/>
    </source>
</evidence>
<accession>A0A382ILD9</accession>
<feature type="non-terminal residue" evidence="1">
    <location>
        <position position="76"/>
    </location>
</feature>
<proteinExistence type="predicted"/>
<sequence length="76" mass="8568">MQQYEIAGLVDKSIKPNVELLGYPILGRDDDLARLRKTFSYALITIGQIKNAARRLSLYKLLVSLGYTLPNIISPF</sequence>
<gene>
    <name evidence="1" type="ORF">METZ01_LOCUS253438</name>
</gene>
<name>A0A382ILD9_9ZZZZ</name>
<protein>
    <submittedName>
        <fullName evidence="1">Uncharacterized protein</fullName>
    </submittedName>
</protein>
<reference evidence="1" key="1">
    <citation type="submission" date="2018-05" db="EMBL/GenBank/DDBJ databases">
        <authorList>
            <person name="Lanie J.A."/>
            <person name="Ng W.-L."/>
            <person name="Kazmierczak K.M."/>
            <person name="Andrzejewski T.M."/>
            <person name="Davidsen T.M."/>
            <person name="Wayne K.J."/>
            <person name="Tettelin H."/>
            <person name="Glass J.I."/>
            <person name="Rusch D."/>
            <person name="Podicherti R."/>
            <person name="Tsui H.-C.T."/>
            <person name="Winkler M.E."/>
        </authorList>
    </citation>
    <scope>NUCLEOTIDE SEQUENCE</scope>
</reference>
<dbReference type="EMBL" id="UINC01068175">
    <property type="protein sequence ID" value="SVC00584.1"/>
    <property type="molecule type" value="Genomic_DNA"/>
</dbReference>